<gene>
    <name evidence="1" type="ORF">E2562_017997</name>
</gene>
<sequence length="61" mass="7115">MQHTVDICDNSKVLKDKSPEEKKKYIEKLCDDKSREVGACIGPAMLSYQDKRYIMAPYKFK</sequence>
<name>A0A6G1F948_9ORYZ</name>
<dbReference type="OrthoDB" id="718187at2759"/>
<organism evidence="1 2">
    <name type="scientific">Oryza meyeriana var. granulata</name>
    <dbReference type="NCBI Taxonomy" id="110450"/>
    <lineage>
        <taxon>Eukaryota</taxon>
        <taxon>Viridiplantae</taxon>
        <taxon>Streptophyta</taxon>
        <taxon>Embryophyta</taxon>
        <taxon>Tracheophyta</taxon>
        <taxon>Spermatophyta</taxon>
        <taxon>Magnoliopsida</taxon>
        <taxon>Liliopsida</taxon>
        <taxon>Poales</taxon>
        <taxon>Poaceae</taxon>
        <taxon>BOP clade</taxon>
        <taxon>Oryzoideae</taxon>
        <taxon>Oryzeae</taxon>
        <taxon>Oryzinae</taxon>
        <taxon>Oryza</taxon>
        <taxon>Oryza meyeriana</taxon>
    </lineage>
</organism>
<dbReference type="Proteomes" id="UP000479710">
    <property type="component" value="Unassembled WGS sequence"/>
</dbReference>
<dbReference type="EMBL" id="SPHZ02000001">
    <property type="protein sequence ID" value="KAF0933375.1"/>
    <property type="molecule type" value="Genomic_DNA"/>
</dbReference>
<proteinExistence type="predicted"/>
<evidence type="ECO:0000313" key="2">
    <source>
        <dbReference type="Proteomes" id="UP000479710"/>
    </source>
</evidence>
<accession>A0A6G1F948</accession>
<comment type="caution">
    <text evidence="1">The sequence shown here is derived from an EMBL/GenBank/DDBJ whole genome shotgun (WGS) entry which is preliminary data.</text>
</comment>
<dbReference type="AlphaFoldDB" id="A0A6G1F948"/>
<keyword evidence="2" id="KW-1185">Reference proteome</keyword>
<evidence type="ECO:0000313" key="1">
    <source>
        <dbReference type="EMBL" id="KAF0933375.1"/>
    </source>
</evidence>
<protein>
    <submittedName>
        <fullName evidence="1">Uncharacterized protein</fullName>
    </submittedName>
</protein>
<reference evidence="1 2" key="1">
    <citation type="submission" date="2019-11" db="EMBL/GenBank/DDBJ databases">
        <title>Whole genome sequence of Oryza granulata.</title>
        <authorList>
            <person name="Li W."/>
        </authorList>
    </citation>
    <scope>NUCLEOTIDE SEQUENCE [LARGE SCALE GENOMIC DNA]</scope>
    <source>
        <strain evidence="2">cv. Menghai</strain>
        <tissue evidence="1">Leaf</tissue>
    </source>
</reference>